<dbReference type="AlphaFoldDB" id="A0A0V7ZWF8"/>
<dbReference type="EMBL" id="LMTZ01000044">
    <property type="protein sequence ID" value="KST68889.1"/>
    <property type="molecule type" value="Genomic_DNA"/>
</dbReference>
<evidence type="ECO:0000313" key="3">
    <source>
        <dbReference type="EMBL" id="KST68907.1"/>
    </source>
</evidence>
<sequence length="125" mass="13988">MKKVFALTILTSLIATPALAGETFVRNVWTNSNSRTVTDLNIDSKTISNRYEKYTTTADKLFIDGSIKPGKIDVSSKKYKDYTVHRATSTLEGKFNEDIITRVVGNIKTYTNVYTESHETTAGVR</sequence>
<proteinExistence type="predicted"/>
<accession>A0A0V7ZWF8</accession>
<gene>
    <name evidence="2" type="ORF">BC008_02105</name>
    <name evidence="3" type="ORF">BC008_02195</name>
</gene>
<keyword evidence="1" id="KW-0732">Signal</keyword>
<dbReference type="Proteomes" id="UP000053372">
    <property type="component" value="Unassembled WGS sequence"/>
</dbReference>
<name>A0A0V7ZWF8_9CYAN</name>
<evidence type="ECO:0000313" key="2">
    <source>
        <dbReference type="EMBL" id="KST68889.1"/>
    </source>
</evidence>
<comment type="caution">
    <text evidence="2">The sequence shown here is derived from an EMBL/GenBank/DDBJ whole genome shotgun (WGS) entry which is preliminary data.</text>
</comment>
<reference evidence="2 4" key="1">
    <citation type="journal article" date="2015" name="Genome Announc.">
        <title>Draft Genome of the Euendolithic (true boring) Cyanobacterium Mastigocoleus testarum strain BC008.</title>
        <authorList>
            <person name="Guida B.S."/>
            <person name="Garcia-Pichel F."/>
        </authorList>
    </citation>
    <scope>NUCLEOTIDE SEQUENCE [LARGE SCALE GENOMIC DNA]</scope>
    <source>
        <strain evidence="2 4">BC008</strain>
    </source>
</reference>
<dbReference type="RefSeq" id="WP_027845492.1">
    <property type="nucleotide sequence ID" value="NZ_LMTZ01000043.1"/>
</dbReference>
<dbReference type="EMBL" id="LMTZ01000043">
    <property type="protein sequence ID" value="KST68907.1"/>
    <property type="molecule type" value="Genomic_DNA"/>
</dbReference>
<protein>
    <submittedName>
        <fullName evidence="2">Uncharacterized protein</fullName>
    </submittedName>
</protein>
<feature type="signal peptide" evidence="1">
    <location>
        <begin position="1"/>
        <end position="20"/>
    </location>
</feature>
<keyword evidence="4" id="KW-1185">Reference proteome</keyword>
<evidence type="ECO:0000313" key="4">
    <source>
        <dbReference type="Proteomes" id="UP000053372"/>
    </source>
</evidence>
<dbReference type="OrthoDB" id="516031at2"/>
<organism evidence="2 4">
    <name type="scientific">Mastigocoleus testarum BC008</name>
    <dbReference type="NCBI Taxonomy" id="371196"/>
    <lineage>
        <taxon>Bacteria</taxon>
        <taxon>Bacillati</taxon>
        <taxon>Cyanobacteriota</taxon>
        <taxon>Cyanophyceae</taxon>
        <taxon>Nostocales</taxon>
        <taxon>Hapalosiphonaceae</taxon>
        <taxon>Mastigocoleus</taxon>
    </lineage>
</organism>
<feature type="chain" id="PRO_5007438927" evidence="1">
    <location>
        <begin position="21"/>
        <end position="125"/>
    </location>
</feature>
<evidence type="ECO:0000256" key="1">
    <source>
        <dbReference type="SAM" id="SignalP"/>
    </source>
</evidence>